<accession>A0A085LK04</accession>
<dbReference type="AlphaFoldDB" id="A0A085LK04"/>
<reference evidence="1 2" key="1">
    <citation type="journal article" date="2014" name="Nat. Genet.">
        <title>Genome and transcriptome of the porcine whipworm Trichuris suis.</title>
        <authorList>
            <person name="Jex A.R."/>
            <person name="Nejsum P."/>
            <person name="Schwarz E.M."/>
            <person name="Hu L."/>
            <person name="Young N.D."/>
            <person name="Hall R.S."/>
            <person name="Korhonen P.K."/>
            <person name="Liao S."/>
            <person name="Thamsborg S."/>
            <person name="Xia J."/>
            <person name="Xu P."/>
            <person name="Wang S."/>
            <person name="Scheerlinck J.P."/>
            <person name="Hofmann A."/>
            <person name="Sternberg P.W."/>
            <person name="Wang J."/>
            <person name="Gasser R.B."/>
        </authorList>
    </citation>
    <scope>NUCLEOTIDE SEQUENCE [LARGE SCALE GENOMIC DNA]</scope>
    <source>
        <strain evidence="1">DCEP-RM93M</strain>
    </source>
</reference>
<gene>
    <name evidence="1" type="ORF">M513_13824</name>
</gene>
<name>A0A085LK04_9BILA</name>
<sequence length="196" mass="21164">MRLAIDCMYMSMNSPSQSVGHCNILTSHKMASAGYRKTDGDHFQSIELTGKTTAESLNSSTPSLQPCRVATTTVSQRCGSECESLAPKKPLAKESTDGQILKALWKPSRGAVFLLRLLPSETIRPTFATDAIDSGLDGVENTSESTATTMDKPDRSLARNGDVVGWRVIHHLAPLLDSTGLGRHRHKSEILDGVPS</sequence>
<keyword evidence="2" id="KW-1185">Reference proteome</keyword>
<dbReference type="Proteomes" id="UP000030764">
    <property type="component" value="Unassembled WGS sequence"/>
</dbReference>
<evidence type="ECO:0000313" key="2">
    <source>
        <dbReference type="Proteomes" id="UP000030764"/>
    </source>
</evidence>
<dbReference type="EMBL" id="KL363573">
    <property type="protein sequence ID" value="KFD45300.1"/>
    <property type="molecule type" value="Genomic_DNA"/>
</dbReference>
<protein>
    <submittedName>
        <fullName evidence="1">Uncharacterized protein</fullName>
    </submittedName>
</protein>
<evidence type="ECO:0000313" key="1">
    <source>
        <dbReference type="EMBL" id="KFD45300.1"/>
    </source>
</evidence>
<proteinExistence type="predicted"/>
<organism evidence="1 2">
    <name type="scientific">Trichuris suis</name>
    <name type="common">pig whipworm</name>
    <dbReference type="NCBI Taxonomy" id="68888"/>
    <lineage>
        <taxon>Eukaryota</taxon>
        <taxon>Metazoa</taxon>
        <taxon>Ecdysozoa</taxon>
        <taxon>Nematoda</taxon>
        <taxon>Enoplea</taxon>
        <taxon>Dorylaimia</taxon>
        <taxon>Trichinellida</taxon>
        <taxon>Trichuridae</taxon>
        <taxon>Trichuris</taxon>
    </lineage>
</organism>